<dbReference type="Proteomes" id="UP000265955">
    <property type="component" value="Unassembled WGS sequence"/>
</dbReference>
<evidence type="ECO:0000256" key="5">
    <source>
        <dbReference type="ARBA" id="ARBA00023136"/>
    </source>
</evidence>
<proteinExistence type="predicted"/>
<evidence type="ECO:0000313" key="7">
    <source>
        <dbReference type="EMBL" id="RJG00136.1"/>
    </source>
</evidence>
<keyword evidence="2" id="KW-1003">Cell membrane</keyword>
<organism evidence="7 8">
    <name type="scientific">Noviherbaspirillum saxi</name>
    <dbReference type="NCBI Taxonomy" id="2320863"/>
    <lineage>
        <taxon>Bacteria</taxon>
        <taxon>Pseudomonadati</taxon>
        <taxon>Pseudomonadota</taxon>
        <taxon>Betaproteobacteria</taxon>
        <taxon>Burkholderiales</taxon>
        <taxon>Oxalobacteraceae</taxon>
        <taxon>Noviherbaspirillum</taxon>
    </lineage>
</organism>
<sequence length="110" mass="11780">MIHTFAILLLFQTVGETLAYAFSLPVPGPVIGMLLLFCFLIARPAMADKLAATTLEFLKHLSLLFIPAGVGIMVHAQRVASEWLPILAALLVSAIVSLVVTALVLKGLQK</sequence>
<comment type="caution">
    <text evidence="7">The sequence shown here is derived from an EMBL/GenBank/DDBJ whole genome shotgun (WGS) entry which is preliminary data.</text>
</comment>
<accession>A0A3A3GD33</accession>
<dbReference type="InterPro" id="IPR005538">
    <property type="entry name" value="LrgA/CidA"/>
</dbReference>
<dbReference type="EMBL" id="QYUO01000001">
    <property type="protein sequence ID" value="RJG00136.1"/>
    <property type="molecule type" value="Genomic_DNA"/>
</dbReference>
<keyword evidence="4 6" id="KW-1133">Transmembrane helix</keyword>
<feature type="transmembrane region" description="Helical" evidence="6">
    <location>
        <begin position="58"/>
        <end position="77"/>
    </location>
</feature>
<evidence type="ECO:0000256" key="3">
    <source>
        <dbReference type="ARBA" id="ARBA00022692"/>
    </source>
</evidence>
<feature type="transmembrane region" description="Helical" evidence="6">
    <location>
        <begin position="29"/>
        <end position="46"/>
    </location>
</feature>
<dbReference type="Pfam" id="PF03788">
    <property type="entry name" value="LrgA"/>
    <property type="match status" value="1"/>
</dbReference>
<evidence type="ECO:0000256" key="4">
    <source>
        <dbReference type="ARBA" id="ARBA00022989"/>
    </source>
</evidence>
<evidence type="ECO:0000256" key="6">
    <source>
        <dbReference type="SAM" id="Phobius"/>
    </source>
</evidence>
<dbReference type="GO" id="GO:0005886">
    <property type="term" value="C:plasma membrane"/>
    <property type="evidence" value="ECO:0007669"/>
    <property type="project" value="UniProtKB-SubCell"/>
</dbReference>
<evidence type="ECO:0000313" key="8">
    <source>
        <dbReference type="Proteomes" id="UP000265955"/>
    </source>
</evidence>
<keyword evidence="5 6" id="KW-0472">Membrane</keyword>
<reference evidence="8" key="1">
    <citation type="submission" date="2018-09" db="EMBL/GenBank/DDBJ databases">
        <authorList>
            <person name="Zhu H."/>
        </authorList>
    </citation>
    <scope>NUCLEOTIDE SEQUENCE [LARGE SCALE GENOMIC DNA]</scope>
    <source>
        <strain evidence="8">K1R23-30</strain>
    </source>
</reference>
<comment type="subcellular location">
    <subcellularLocation>
        <location evidence="1">Cell membrane</location>
        <topology evidence="1">Multi-pass membrane protein</topology>
    </subcellularLocation>
</comment>
<name>A0A3A3GD33_9BURK</name>
<feature type="transmembrane region" description="Helical" evidence="6">
    <location>
        <begin position="83"/>
        <end position="105"/>
    </location>
</feature>
<dbReference type="OrthoDB" id="385012at2"/>
<dbReference type="PANTHER" id="PTHR33931:SF2">
    <property type="entry name" value="HOLIN-LIKE PROTEIN CIDA"/>
    <property type="match status" value="1"/>
</dbReference>
<evidence type="ECO:0000256" key="2">
    <source>
        <dbReference type="ARBA" id="ARBA00022475"/>
    </source>
</evidence>
<dbReference type="PANTHER" id="PTHR33931">
    <property type="entry name" value="HOLIN-LIKE PROTEIN CIDA-RELATED"/>
    <property type="match status" value="1"/>
</dbReference>
<dbReference type="AlphaFoldDB" id="A0A3A3GD33"/>
<evidence type="ECO:0000256" key="1">
    <source>
        <dbReference type="ARBA" id="ARBA00004651"/>
    </source>
</evidence>
<protein>
    <submittedName>
        <fullName evidence="7">CidA/LrgA family protein</fullName>
    </submittedName>
</protein>
<keyword evidence="8" id="KW-1185">Reference proteome</keyword>
<keyword evidence="3 6" id="KW-0812">Transmembrane</keyword>
<gene>
    <name evidence="7" type="ORF">D3871_14235</name>
</gene>